<sequence>MVVKKTVEVAWRLGISAALLAYTLSGCTLKRHFEKSDACNPPQLAWSELKQACVIPAAAADITINRLGGHAPAYAVFSQDRSHVEMFADDMPAGTILEAVKGGYVSPDGKIRLLRRDTQWKLVR</sequence>
<dbReference type="PROSITE" id="PS51257">
    <property type="entry name" value="PROKAR_LIPOPROTEIN"/>
    <property type="match status" value="1"/>
</dbReference>
<dbReference type="OrthoDB" id="8913515at2"/>
<dbReference type="Proteomes" id="UP000193303">
    <property type="component" value="Unassembled WGS sequence"/>
</dbReference>
<dbReference type="STRING" id="1931275.BV914_01975"/>
<evidence type="ECO:0000313" key="1">
    <source>
        <dbReference type="EMBL" id="OSI23853.1"/>
    </source>
</evidence>
<accession>A0A1X3DJG7</accession>
<protein>
    <recommendedName>
        <fullName evidence="3">Lipoprotein</fullName>
    </recommendedName>
</protein>
<dbReference type="RefSeq" id="WP_085358298.1">
    <property type="nucleotide sequence ID" value="NZ_MTAB01000005.1"/>
</dbReference>
<proteinExistence type="predicted"/>
<gene>
    <name evidence="1" type="ORF">BV912_03025</name>
</gene>
<dbReference type="EMBL" id="MTAB01000005">
    <property type="protein sequence ID" value="OSI23853.1"/>
    <property type="molecule type" value="Genomic_DNA"/>
</dbReference>
<dbReference type="AlphaFoldDB" id="A0A1X3DJG7"/>
<organism evidence="1 2">
    <name type="scientific">Neisseria dumasiana</name>
    <dbReference type="NCBI Taxonomy" id="1931275"/>
    <lineage>
        <taxon>Bacteria</taxon>
        <taxon>Pseudomonadati</taxon>
        <taxon>Pseudomonadota</taxon>
        <taxon>Betaproteobacteria</taxon>
        <taxon>Neisseriales</taxon>
        <taxon>Neisseriaceae</taxon>
        <taxon>Neisseria</taxon>
    </lineage>
</organism>
<evidence type="ECO:0008006" key="3">
    <source>
        <dbReference type="Google" id="ProtNLM"/>
    </source>
</evidence>
<reference evidence="2" key="1">
    <citation type="submission" date="2017-01" db="EMBL/GenBank/DDBJ databases">
        <authorList>
            <person name="Mah S.A."/>
            <person name="Swanson W.J."/>
            <person name="Moy G.W."/>
            <person name="Vacquier V.D."/>
        </authorList>
    </citation>
    <scope>NUCLEOTIDE SEQUENCE [LARGE SCALE GENOMIC DNA]</scope>
    <source>
        <strain evidence="2">124861</strain>
    </source>
</reference>
<name>A0A1X3DJG7_9NEIS</name>
<comment type="caution">
    <text evidence="1">The sequence shown here is derived from an EMBL/GenBank/DDBJ whole genome shotgun (WGS) entry which is preliminary data.</text>
</comment>
<evidence type="ECO:0000313" key="2">
    <source>
        <dbReference type="Proteomes" id="UP000193303"/>
    </source>
</evidence>